<evidence type="ECO:0000313" key="5">
    <source>
        <dbReference type="EMBL" id="PMR68101.1"/>
    </source>
</evidence>
<dbReference type="Gene3D" id="1.10.10.10">
    <property type="entry name" value="Winged helix-like DNA-binding domain superfamily/Winged helix DNA-binding domain"/>
    <property type="match status" value="1"/>
</dbReference>
<keyword evidence="3" id="KW-0804">Transcription</keyword>
<evidence type="ECO:0000259" key="4">
    <source>
        <dbReference type="PROSITE" id="PS50949"/>
    </source>
</evidence>
<dbReference type="Proteomes" id="UP000235346">
    <property type="component" value="Unassembled WGS sequence"/>
</dbReference>
<dbReference type="AlphaFoldDB" id="A0A2N7TIV3"/>
<organism evidence="5 6">
    <name type="scientific">Halomonas heilongjiangensis</name>
    <dbReference type="NCBI Taxonomy" id="1387883"/>
    <lineage>
        <taxon>Bacteria</taxon>
        <taxon>Pseudomonadati</taxon>
        <taxon>Pseudomonadota</taxon>
        <taxon>Gammaproteobacteria</taxon>
        <taxon>Oceanospirillales</taxon>
        <taxon>Halomonadaceae</taxon>
        <taxon>Halomonas</taxon>
    </lineage>
</organism>
<dbReference type="InterPro" id="IPR011663">
    <property type="entry name" value="UTRA"/>
</dbReference>
<dbReference type="FunFam" id="1.10.10.10:FF:000079">
    <property type="entry name" value="GntR family transcriptional regulator"/>
    <property type="match status" value="1"/>
</dbReference>
<dbReference type="PANTHER" id="PTHR44846">
    <property type="entry name" value="MANNOSYL-D-GLYCERATE TRANSPORT/METABOLISM SYSTEM REPRESSOR MNGR-RELATED"/>
    <property type="match status" value="1"/>
</dbReference>
<gene>
    <name evidence="5" type="ORF">C1H66_16935</name>
</gene>
<dbReference type="InterPro" id="IPR036390">
    <property type="entry name" value="WH_DNA-bd_sf"/>
</dbReference>
<keyword evidence="2" id="KW-0238">DNA-binding</keyword>
<dbReference type="InterPro" id="IPR000524">
    <property type="entry name" value="Tscrpt_reg_HTH_GntR"/>
</dbReference>
<dbReference type="OrthoDB" id="6626198at2"/>
<protein>
    <submittedName>
        <fullName evidence="5">GntR family transcriptional regulator</fullName>
    </submittedName>
</protein>
<dbReference type="InterPro" id="IPR028978">
    <property type="entry name" value="Chorismate_lyase_/UTRA_dom_sf"/>
</dbReference>
<dbReference type="GO" id="GO:0003677">
    <property type="term" value="F:DNA binding"/>
    <property type="evidence" value="ECO:0007669"/>
    <property type="project" value="UniProtKB-KW"/>
</dbReference>
<dbReference type="InterPro" id="IPR050679">
    <property type="entry name" value="Bact_HTH_transcr_reg"/>
</dbReference>
<evidence type="ECO:0000256" key="1">
    <source>
        <dbReference type="ARBA" id="ARBA00023015"/>
    </source>
</evidence>
<dbReference type="PROSITE" id="PS50949">
    <property type="entry name" value="HTH_GNTR"/>
    <property type="match status" value="1"/>
</dbReference>
<dbReference type="SMART" id="SM00866">
    <property type="entry name" value="UTRA"/>
    <property type="match status" value="1"/>
</dbReference>
<dbReference type="Pfam" id="PF00392">
    <property type="entry name" value="GntR"/>
    <property type="match status" value="1"/>
</dbReference>
<keyword evidence="1" id="KW-0805">Transcription regulation</keyword>
<dbReference type="PRINTS" id="PR00035">
    <property type="entry name" value="HTHGNTR"/>
</dbReference>
<proteinExistence type="predicted"/>
<feature type="domain" description="HTH gntR-type" evidence="4">
    <location>
        <begin position="17"/>
        <end position="85"/>
    </location>
</feature>
<accession>A0A2N7TIV3</accession>
<evidence type="ECO:0000313" key="6">
    <source>
        <dbReference type="Proteomes" id="UP000235346"/>
    </source>
</evidence>
<dbReference type="SMART" id="SM00345">
    <property type="entry name" value="HTH_GNTR"/>
    <property type="match status" value="1"/>
</dbReference>
<dbReference type="Pfam" id="PF07702">
    <property type="entry name" value="UTRA"/>
    <property type="match status" value="1"/>
</dbReference>
<dbReference type="GO" id="GO:0045892">
    <property type="term" value="P:negative regulation of DNA-templated transcription"/>
    <property type="evidence" value="ECO:0007669"/>
    <property type="project" value="TreeGrafter"/>
</dbReference>
<dbReference type="GO" id="GO:0003700">
    <property type="term" value="F:DNA-binding transcription factor activity"/>
    <property type="evidence" value="ECO:0007669"/>
    <property type="project" value="InterPro"/>
</dbReference>
<dbReference type="InterPro" id="IPR036388">
    <property type="entry name" value="WH-like_DNA-bd_sf"/>
</dbReference>
<evidence type="ECO:0000256" key="2">
    <source>
        <dbReference type="ARBA" id="ARBA00023125"/>
    </source>
</evidence>
<dbReference type="Gene3D" id="3.40.1410.10">
    <property type="entry name" value="Chorismate lyase-like"/>
    <property type="match status" value="1"/>
</dbReference>
<dbReference type="EMBL" id="PNRE01000075">
    <property type="protein sequence ID" value="PMR68101.1"/>
    <property type="molecule type" value="Genomic_DNA"/>
</dbReference>
<name>A0A2N7TIV3_9GAMM</name>
<reference evidence="5 6" key="1">
    <citation type="submission" date="2018-01" db="EMBL/GenBank/DDBJ databases">
        <title>Halomonas endophytica sp. nov., isolated from storage liquid in the stems of Populus euphratica.</title>
        <authorList>
            <person name="Chen C."/>
        </authorList>
    </citation>
    <scope>NUCLEOTIDE SEQUENCE [LARGE SCALE GENOMIC DNA]</scope>
    <source>
        <strain evidence="5 6">DSM 26881</strain>
    </source>
</reference>
<dbReference type="SUPFAM" id="SSF46785">
    <property type="entry name" value="Winged helix' DNA-binding domain"/>
    <property type="match status" value="1"/>
</dbReference>
<sequence length="254" mass="28512">MAMKSPELKLQPGESPQPLYVQIRDALRRQILEGSYAPHERLPSENALMKTFAVSRITIRQALRDLHNEGLVFSAQGKGTFVSKPKAVQNVQRLQGFGEAMSAQGYEATARLLSLQECRAPKAVAVALALSPGEEVVEIKRVRYLNREPVSIENSYFPMDIGRRLFGQDLSGDIFPMLENLFAIPLGAADIAIDSTLADEECQYHLNLKTGEPVLRVERLTYDAAGRPVDFEYLCFRGDAFKYQFRVDRKSEES</sequence>
<keyword evidence="6" id="KW-1185">Reference proteome</keyword>
<dbReference type="PANTHER" id="PTHR44846:SF1">
    <property type="entry name" value="MANNOSYL-D-GLYCERATE TRANSPORT_METABOLISM SYSTEM REPRESSOR MNGR-RELATED"/>
    <property type="match status" value="1"/>
</dbReference>
<evidence type="ECO:0000256" key="3">
    <source>
        <dbReference type="ARBA" id="ARBA00023163"/>
    </source>
</evidence>
<dbReference type="SUPFAM" id="SSF64288">
    <property type="entry name" value="Chorismate lyase-like"/>
    <property type="match status" value="1"/>
</dbReference>
<dbReference type="CDD" id="cd07377">
    <property type="entry name" value="WHTH_GntR"/>
    <property type="match status" value="1"/>
</dbReference>
<comment type="caution">
    <text evidence="5">The sequence shown here is derived from an EMBL/GenBank/DDBJ whole genome shotgun (WGS) entry which is preliminary data.</text>
</comment>